<dbReference type="InterPro" id="IPR007709">
    <property type="entry name" value="N-FG_amidohydro"/>
</dbReference>
<gene>
    <name evidence="1" type="ORF">BSL82_05915</name>
</gene>
<dbReference type="RefSeq" id="WP_072596457.1">
    <property type="nucleotide sequence ID" value="NZ_CP018221.1"/>
</dbReference>
<dbReference type="STRING" id="1921510.BSL82_05915"/>
<evidence type="ECO:0008006" key="3">
    <source>
        <dbReference type="Google" id="ProtNLM"/>
    </source>
</evidence>
<protein>
    <recommendedName>
        <fullName evidence="3">N-formylglutamate amidohydrolase</fullName>
    </recommendedName>
</protein>
<name>A0A1L3ZTE5_9SPHN</name>
<proteinExistence type="predicted"/>
<dbReference type="EMBL" id="CP018221">
    <property type="protein sequence ID" value="API58904.1"/>
    <property type="molecule type" value="Genomic_DNA"/>
</dbReference>
<sequence>MTKLDPPVPGQPGTVYIEHPPQPFVETGGVAGGPVLISVPHSGRYYPRELVEQVRLPIDDLRMLEDLLVDHLIEEAIGRNVHTITNNYARAWIDLNRRETELDPRQLSPRPAAHIDQRSPRVVAGLGLIPLTSGSGRALYDGPLAMDMIASRIERVHRPYHARIAAGLGAMKERFGAALLCDLHSMPPLPAAQAADIVLGDRHGRTAAPALVDTAAAWLTQQGYRVTRNRPYAGGHSVELHGRPERACHAIQIEFDRQLYLESDGRTLSRNAPGVARLIAGLARVLQECLDTDSGTRLAAE</sequence>
<keyword evidence="2" id="KW-1185">Reference proteome</keyword>
<dbReference type="Gene3D" id="3.40.630.40">
    <property type="entry name" value="Zn-dependent exopeptidases"/>
    <property type="match status" value="1"/>
</dbReference>
<dbReference type="SUPFAM" id="SSF53187">
    <property type="entry name" value="Zn-dependent exopeptidases"/>
    <property type="match status" value="1"/>
</dbReference>
<accession>A0A1L3ZTE5</accession>
<reference evidence="2" key="1">
    <citation type="submission" date="2016-11" db="EMBL/GenBank/DDBJ databases">
        <title>Complete Genome Sequence of alachlor-degrading Sphingomonas sp. strain JJ-A5.</title>
        <authorList>
            <person name="Lee H."/>
            <person name="Ka J.-O."/>
        </authorList>
    </citation>
    <scope>NUCLEOTIDE SEQUENCE [LARGE SCALE GENOMIC DNA]</scope>
    <source>
        <strain evidence="2">JJ-A5</strain>
    </source>
</reference>
<dbReference type="Pfam" id="PF05013">
    <property type="entry name" value="FGase"/>
    <property type="match status" value="1"/>
</dbReference>
<evidence type="ECO:0000313" key="1">
    <source>
        <dbReference type="EMBL" id="API58904.1"/>
    </source>
</evidence>
<dbReference type="Proteomes" id="UP000182063">
    <property type="component" value="Chromosome"/>
</dbReference>
<evidence type="ECO:0000313" key="2">
    <source>
        <dbReference type="Proteomes" id="UP000182063"/>
    </source>
</evidence>
<dbReference type="KEGG" id="sphj:BSL82_05915"/>
<organism evidence="1 2">
    <name type="scientific">Tardibacter chloracetimidivorans</name>
    <dbReference type="NCBI Taxonomy" id="1921510"/>
    <lineage>
        <taxon>Bacteria</taxon>
        <taxon>Pseudomonadati</taxon>
        <taxon>Pseudomonadota</taxon>
        <taxon>Alphaproteobacteria</taxon>
        <taxon>Sphingomonadales</taxon>
        <taxon>Sphingomonadaceae</taxon>
        <taxon>Tardibacter</taxon>
    </lineage>
</organism>
<dbReference type="AlphaFoldDB" id="A0A1L3ZTE5"/>
<dbReference type="OrthoDB" id="9802050at2"/>